<name>A0A2A5JTL8_PSEO7</name>
<dbReference type="PROSITE" id="PS51257">
    <property type="entry name" value="PROKAR_LIPOPROTEIN"/>
    <property type="match status" value="1"/>
</dbReference>
<comment type="caution">
    <text evidence="1">The sequence shown here is derived from an EMBL/GenBank/DDBJ whole genome shotgun (WGS) entry which is preliminary data.</text>
</comment>
<proteinExistence type="predicted"/>
<dbReference type="EMBL" id="NKHF01000024">
    <property type="protein sequence ID" value="PCK32824.1"/>
    <property type="molecule type" value="Genomic_DNA"/>
</dbReference>
<reference evidence="2" key="1">
    <citation type="journal article" date="2019" name="Genome Announc.">
        <title>Draft Genome Sequence of Pseudoalteromonas piscicida Strain 36Y ROTHPW, an Hypersaline Seawater Isolate from the South Coast of Sonora, Mexico.</title>
        <authorList>
            <person name="Sanchez-Diaz R."/>
            <person name="Molina-Garza Z.J."/>
            <person name="Cruz-Suarez L.E."/>
            <person name="Selvin J."/>
            <person name="Kiran G.S."/>
            <person name="Ibarra-Gamez J.C."/>
            <person name="Gomez-Gil B."/>
            <person name="Galaviz-Silva L."/>
        </authorList>
    </citation>
    <scope>NUCLEOTIDE SEQUENCE [LARGE SCALE GENOMIC DNA]</scope>
    <source>
        <strain evidence="2">36Y_RITHPW</strain>
    </source>
</reference>
<accession>A0A2A5JTL8</accession>
<dbReference type="Proteomes" id="UP000228621">
    <property type="component" value="Unassembled WGS sequence"/>
</dbReference>
<organism evidence="1 2">
    <name type="scientific">Pseudoalteromonas piscicida</name>
    <dbReference type="NCBI Taxonomy" id="43662"/>
    <lineage>
        <taxon>Bacteria</taxon>
        <taxon>Pseudomonadati</taxon>
        <taxon>Pseudomonadota</taxon>
        <taxon>Gammaproteobacteria</taxon>
        <taxon>Alteromonadales</taxon>
        <taxon>Pseudoalteromonadaceae</taxon>
        <taxon>Pseudoalteromonas</taxon>
    </lineage>
</organism>
<keyword evidence="2" id="KW-1185">Reference proteome</keyword>
<dbReference type="AlphaFoldDB" id="A0A2A5JTL8"/>
<gene>
    <name evidence="1" type="ORF">CEX98_05155</name>
</gene>
<protein>
    <recommendedName>
        <fullName evidence="3">Lipoprotein</fullName>
    </recommendedName>
</protein>
<evidence type="ECO:0000313" key="1">
    <source>
        <dbReference type="EMBL" id="PCK32824.1"/>
    </source>
</evidence>
<evidence type="ECO:0008006" key="3">
    <source>
        <dbReference type="Google" id="ProtNLM"/>
    </source>
</evidence>
<sequence>MKHLYSLVSLLCIIGTTGCSSESTTSNVIKTEGIWADIRLTANGERSRVVTEFNLNSSTGANIILSDGDQVQATVGEEFKVLEMDKDFLDIDYQGYFSQTTQGTEFKLELIREKENQKLTASVFLPATVTLYSPVLSSFRKDERIIVEWKPEINPDTSLILDFTSTCTTKSGGISTFSHQAELDDNSGQFTLLLGSVDGFNDEDLDKSKACSSYVTLSRMQEGTVDNRFKSGSKIYAIQQTKSEELKVTLN</sequence>
<evidence type="ECO:0000313" key="2">
    <source>
        <dbReference type="Proteomes" id="UP000228621"/>
    </source>
</evidence>
<dbReference type="OrthoDB" id="6307791at2"/>